<evidence type="ECO:0000256" key="2">
    <source>
        <dbReference type="ARBA" id="ARBA00022491"/>
    </source>
</evidence>
<dbReference type="InterPro" id="IPR050109">
    <property type="entry name" value="HTH-type_TetR-like_transc_reg"/>
</dbReference>
<dbReference type="InterPro" id="IPR001647">
    <property type="entry name" value="HTH_TetR"/>
</dbReference>
<keyword evidence="11" id="KW-1185">Reference proteome</keyword>
<dbReference type="InterPro" id="IPR039538">
    <property type="entry name" value="BetI_C"/>
</dbReference>
<dbReference type="PANTHER" id="PTHR30055:SF234">
    <property type="entry name" value="HTH-TYPE TRANSCRIPTIONAL REGULATOR BETI"/>
    <property type="match status" value="1"/>
</dbReference>
<keyword evidence="5 7" id="KW-0804">Transcription</keyword>
<evidence type="ECO:0000256" key="6">
    <source>
        <dbReference type="ARBA" id="ARBA00024936"/>
    </source>
</evidence>
<dbReference type="Proteomes" id="UP000199382">
    <property type="component" value="Unassembled WGS sequence"/>
</dbReference>
<dbReference type="InterPro" id="IPR023772">
    <property type="entry name" value="DNA-bd_HTH_TetR-type_CS"/>
</dbReference>
<dbReference type="InterPro" id="IPR017757">
    <property type="entry name" value="Tscrpt_rep_BetI"/>
</dbReference>
<dbReference type="GO" id="GO:0000976">
    <property type="term" value="F:transcription cis-regulatory region binding"/>
    <property type="evidence" value="ECO:0007669"/>
    <property type="project" value="TreeGrafter"/>
</dbReference>
<dbReference type="STRING" id="571298.SAMN04488026_100486"/>
<dbReference type="Pfam" id="PF13977">
    <property type="entry name" value="TetR_C_6"/>
    <property type="match status" value="1"/>
</dbReference>
<evidence type="ECO:0000313" key="10">
    <source>
        <dbReference type="EMBL" id="SDI56688.1"/>
    </source>
</evidence>
<comment type="function">
    <text evidence="7">Repressor involved in choline regulation of the bet genes.</text>
</comment>
<feature type="DNA-binding region" description="H-T-H motif" evidence="7 8">
    <location>
        <begin position="26"/>
        <end position="45"/>
    </location>
</feature>
<evidence type="ECO:0000256" key="5">
    <source>
        <dbReference type="ARBA" id="ARBA00023163"/>
    </source>
</evidence>
<dbReference type="InterPro" id="IPR009057">
    <property type="entry name" value="Homeodomain-like_sf"/>
</dbReference>
<dbReference type="NCBIfam" id="NF001978">
    <property type="entry name" value="PRK00767.1"/>
    <property type="match status" value="1"/>
</dbReference>
<dbReference type="PANTHER" id="PTHR30055">
    <property type="entry name" value="HTH-TYPE TRANSCRIPTIONAL REGULATOR RUTR"/>
    <property type="match status" value="1"/>
</dbReference>
<evidence type="ECO:0000256" key="4">
    <source>
        <dbReference type="ARBA" id="ARBA00023125"/>
    </source>
</evidence>
<keyword evidence="4 7" id="KW-0238">DNA-binding</keyword>
<evidence type="ECO:0000256" key="8">
    <source>
        <dbReference type="PROSITE-ProRule" id="PRU00335"/>
    </source>
</evidence>
<evidence type="ECO:0000313" key="11">
    <source>
        <dbReference type="Proteomes" id="UP000199382"/>
    </source>
</evidence>
<evidence type="ECO:0000256" key="1">
    <source>
        <dbReference type="ARBA" id="ARBA00004719"/>
    </source>
</evidence>
<dbReference type="PROSITE" id="PS50977">
    <property type="entry name" value="HTH_TETR_2"/>
    <property type="match status" value="1"/>
</dbReference>
<dbReference type="NCBIfam" id="TIGR03384">
    <property type="entry name" value="betaine_BetI"/>
    <property type="match status" value="1"/>
</dbReference>
<dbReference type="Pfam" id="PF00440">
    <property type="entry name" value="TetR_N"/>
    <property type="match status" value="1"/>
</dbReference>
<keyword evidence="3 7" id="KW-0805">Transcription regulation</keyword>
<reference evidence="10 11" key="1">
    <citation type="submission" date="2016-10" db="EMBL/GenBank/DDBJ databases">
        <authorList>
            <person name="de Groot N.N."/>
        </authorList>
    </citation>
    <scope>NUCLEOTIDE SEQUENCE [LARGE SCALE GENOMIC DNA]</scope>
    <source>
        <strain evidence="10 11">DSM 25294</strain>
    </source>
</reference>
<comment type="function">
    <text evidence="6">Repressor involved in the biosynthesis of the osmoprotectant glycine betaine. It represses transcription of the choline transporter BetT and the genes of BetAB involved in the synthesis of glycine betaine.</text>
</comment>
<accession>A0A1G8LLY5</accession>
<dbReference type="EMBL" id="FNEK01000004">
    <property type="protein sequence ID" value="SDI56688.1"/>
    <property type="molecule type" value="Genomic_DNA"/>
</dbReference>
<proteinExistence type="inferred from homology"/>
<evidence type="ECO:0000256" key="7">
    <source>
        <dbReference type="HAMAP-Rule" id="MF_00768"/>
    </source>
</evidence>
<sequence length="191" mass="20897">MEPLRRATLVEATMAEIGRAGSLDITVSQIAKRAGVSSALAHHYFGGKETLILAAMRQLLTDYGVEVRQALSPANGHRDRLRAIVCAGFSKDHFRRDTIATWLNFYVLAQRSDEALRLLSVYHKRLHSNLVHDLRPLVGPRAGDVARRLAGLIDGLYLHHALRNDGTTGPQAAAQVCAALENELSKANENG</sequence>
<dbReference type="GO" id="GO:0045892">
    <property type="term" value="P:negative regulation of DNA-templated transcription"/>
    <property type="evidence" value="ECO:0007669"/>
    <property type="project" value="UniProtKB-UniRule"/>
</dbReference>
<dbReference type="UniPathway" id="UPA00529"/>
<evidence type="ECO:0000256" key="3">
    <source>
        <dbReference type="ARBA" id="ARBA00023015"/>
    </source>
</evidence>
<dbReference type="Gene3D" id="1.10.357.10">
    <property type="entry name" value="Tetracycline Repressor, domain 2"/>
    <property type="match status" value="1"/>
</dbReference>
<evidence type="ECO:0000259" key="9">
    <source>
        <dbReference type="PROSITE" id="PS50977"/>
    </source>
</evidence>
<protein>
    <recommendedName>
        <fullName evidence="7">HTH-type transcriptional regulator BetI</fullName>
    </recommendedName>
</protein>
<dbReference type="InterPro" id="IPR036271">
    <property type="entry name" value="Tet_transcr_reg_TetR-rel_C_sf"/>
</dbReference>
<dbReference type="GO" id="GO:0003700">
    <property type="term" value="F:DNA-binding transcription factor activity"/>
    <property type="evidence" value="ECO:0007669"/>
    <property type="project" value="UniProtKB-UniRule"/>
</dbReference>
<comment type="pathway">
    <text evidence="1 7">Amine and polyamine biosynthesis; betaine biosynthesis via choline pathway [regulation].</text>
</comment>
<keyword evidence="2 7" id="KW-0678">Repressor</keyword>
<dbReference type="SUPFAM" id="SSF48498">
    <property type="entry name" value="Tetracyclin repressor-like, C-terminal domain"/>
    <property type="match status" value="1"/>
</dbReference>
<dbReference type="PROSITE" id="PS01081">
    <property type="entry name" value="HTH_TETR_1"/>
    <property type="match status" value="1"/>
</dbReference>
<dbReference type="HAMAP" id="MF_00768">
    <property type="entry name" value="HTH_type_BetI"/>
    <property type="match status" value="1"/>
</dbReference>
<feature type="domain" description="HTH tetR-type" evidence="9">
    <location>
        <begin position="3"/>
        <end position="63"/>
    </location>
</feature>
<dbReference type="GO" id="GO:0019285">
    <property type="term" value="P:glycine betaine biosynthetic process from choline"/>
    <property type="evidence" value="ECO:0007669"/>
    <property type="project" value="UniProtKB-UniRule"/>
</dbReference>
<gene>
    <name evidence="7" type="primary">betI</name>
    <name evidence="10" type="ORF">SAMN04488026_100486</name>
</gene>
<name>A0A1G8LLY5_9RHOB</name>
<organism evidence="10 11">
    <name type="scientific">Aliiruegeria lutimaris</name>
    <dbReference type="NCBI Taxonomy" id="571298"/>
    <lineage>
        <taxon>Bacteria</taxon>
        <taxon>Pseudomonadati</taxon>
        <taxon>Pseudomonadota</taxon>
        <taxon>Alphaproteobacteria</taxon>
        <taxon>Rhodobacterales</taxon>
        <taxon>Roseobacteraceae</taxon>
        <taxon>Aliiruegeria</taxon>
    </lineage>
</organism>
<dbReference type="AlphaFoldDB" id="A0A1G8LLY5"/>
<dbReference type="SUPFAM" id="SSF46689">
    <property type="entry name" value="Homeodomain-like"/>
    <property type="match status" value="1"/>
</dbReference>